<keyword evidence="2" id="KW-1185">Reference proteome</keyword>
<gene>
    <name evidence="1" type="ORF">DPEC_G00035400</name>
</gene>
<evidence type="ECO:0000313" key="1">
    <source>
        <dbReference type="EMBL" id="KAJ8013972.1"/>
    </source>
</evidence>
<evidence type="ECO:0000313" key="2">
    <source>
        <dbReference type="Proteomes" id="UP001157502"/>
    </source>
</evidence>
<protein>
    <submittedName>
        <fullName evidence="1">Uncharacterized protein</fullName>
    </submittedName>
</protein>
<dbReference type="EMBL" id="CM055730">
    <property type="protein sequence ID" value="KAJ8013972.1"/>
    <property type="molecule type" value="Genomic_DNA"/>
</dbReference>
<proteinExistence type="predicted"/>
<accession>A0ACC2HDQ4</accession>
<sequence>MSQGQSGGLVYITAGVRIQLQLHPGNNTNPSPSILPLPYAQCSSRYSCHGSEQQNTLALVAHVTLSQHWSYG</sequence>
<reference evidence="1" key="1">
    <citation type="submission" date="2021-05" db="EMBL/GenBank/DDBJ databases">
        <authorList>
            <person name="Pan Q."/>
            <person name="Jouanno E."/>
            <person name="Zahm M."/>
            <person name="Klopp C."/>
            <person name="Cabau C."/>
            <person name="Louis A."/>
            <person name="Berthelot C."/>
            <person name="Parey E."/>
            <person name="Roest Crollius H."/>
            <person name="Montfort J."/>
            <person name="Robinson-Rechavi M."/>
            <person name="Bouchez O."/>
            <person name="Lampietro C."/>
            <person name="Lopez Roques C."/>
            <person name="Donnadieu C."/>
            <person name="Postlethwait J."/>
            <person name="Bobe J."/>
            <person name="Dillon D."/>
            <person name="Chandos A."/>
            <person name="von Hippel F."/>
            <person name="Guiguen Y."/>
        </authorList>
    </citation>
    <scope>NUCLEOTIDE SEQUENCE</scope>
    <source>
        <strain evidence="1">YG-Jan2019</strain>
    </source>
</reference>
<organism evidence="1 2">
    <name type="scientific">Dallia pectoralis</name>
    <name type="common">Alaska blackfish</name>
    <dbReference type="NCBI Taxonomy" id="75939"/>
    <lineage>
        <taxon>Eukaryota</taxon>
        <taxon>Metazoa</taxon>
        <taxon>Chordata</taxon>
        <taxon>Craniata</taxon>
        <taxon>Vertebrata</taxon>
        <taxon>Euteleostomi</taxon>
        <taxon>Actinopterygii</taxon>
        <taxon>Neopterygii</taxon>
        <taxon>Teleostei</taxon>
        <taxon>Protacanthopterygii</taxon>
        <taxon>Esociformes</taxon>
        <taxon>Umbridae</taxon>
        <taxon>Dallia</taxon>
    </lineage>
</organism>
<dbReference type="Proteomes" id="UP001157502">
    <property type="component" value="Chromosome 3"/>
</dbReference>
<comment type="caution">
    <text evidence="1">The sequence shown here is derived from an EMBL/GenBank/DDBJ whole genome shotgun (WGS) entry which is preliminary data.</text>
</comment>
<name>A0ACC2HDQ4_DALPE</name>